<comment type="caution">
    <text evidence="1">The sequence shown here is derived from an EMBL/GenBank/DDBJ whole genome shotgun (WGS) entry which is preliminary data.</text>
</comment>
<evidence type="ECO:0000313" key="1">
    <source>
        <dbReference type="EMBL" id="KAJ2769910.1"/>
    </source>
</evidence>
<reference evidence="1" key="1">
    <citation type="submission" date="2022-07" db="EMBL/GenBank/DDBJ databases">
        <title>Phylogenomic reconstructions and comparative analyses of Kickxellomycotina fungi.</title>
        <authorList>
            <person name="Reynolds N.K."/>
            <person name="Stajich J.E."/>
            <person name="Barry K."/>
            <person name="Grigoriev I.V."/>
            <person name="Crous P."/>
            <person name="Smith M.E."/>
        </authorList>
    </citation>
    <scope>NUCLEOTIDE SEQUENCE</scope>
    <source>
        <strain evidence="1">CBS 109366</strain>
    </source>
</reference>
<keyword evidence="2" id="KW-1185">Reference proteome</keyword>
<accession>A0ACC1JYM7</accession>
<protein>
    <submittedName>
        <fullName evidence="1">Uncharacterized protein</fullName>
    </submittedName>
</protein>
<dbReference type="Proteomes" id="UP001140234">
    <property type="component" value="Unassembled WGS sequence"/>
</dbReference>
<gene>
    <name evidence="1" type="ORF">IWQ57_002899</name>
</gene>
<evidence type="ECO:0000313" key="2">
    <source>
        <dbReference type="Proteomes" id="UP001140234"/>
    </source>
</evidence>
<name>A0ACC1JYM7_9FUNG</name>
<organism evidence="1 2">
    <name type="scientific">Coemansia nantahalensis</name>
    <dbReference type="NCBI Taxonomy" id="2789366"/>
    <lineage>
        <taxon>Eukaryota</taxon>
        <taxon>Fungi</taxon>
        <taxon>Fungi incertae sedis</taxon>
        <taxon>Zoopagomycota</taxon>
        <taxon>Kickxellomycotina</taxon>
        <taxon>Kickxellomycetes</taxon>
        <taxon>Kickxellales</taxon>
        <taxon>Kickxellaceae</taxon>
        <taxon>Coemansia</taxon>
    </lineage>
</organism>
<proteinExistence type="predicted"/>
<dbReference type="EMBL" id="JANBUJ010000838">
    <property type="protein sequence ID" value="KAJ2769910.1"/>
    <property type="molecule type" value="Genomic_DNA"/>
</dbReference>
<sequence>MSSSSADTLPEALQSADLFDFPVPPSRSPRDSSCSSASTSDSESDAEELPASRPAAHVQCIPPPAEPAEPAGLGEPAEPAEHPALRFARVSRSTTSLPAFAHPDPGRFHARDGGSSTCSMPRPPAPFLQMRAAQSHHHLPYAKDSEPLSRSLMSLASRGEPGSEVVELLTPIEYESCEFIGASSSGSVVLLSHAHEPALLRPALVETEADCHQYEYQPPSTKQLTPLLPHSCEVSRPGTSHDERAAAVLPVRMSLAFDSPGNYRNSMVVGNLLFPGLDGGGLGQAAAAERQEAAKPSRLVLDGELPGNIGARRASRYLYDVPGSPAGGGIQGTLSRAVQWSHRISQGPPHRLHRTRSSIVDQHKIYDIYEESIWHTAQTPIAPPGGDAKTGASRFHFGLGSAAALESLRPSSGRRGGPADSAAGGHGHGGGGARAHVLRSVKSAGVPWNMIRSWKNRDTSGRKYADWDASSVSSDSSYSEVDGCSTLSDDESQDTKGPQRKPSAIHLLVKRAGNGLLRRSASFYRSISGTTLVGSATGSARRASHSQTASPTTAADRQAGSDAHRRTIGRRLASAMRLAGGKLRAPWRPSHASPVRADDASDIVSAYPADPSAEKALDSYLSMSSTHSPVLSAPPSAAKPAVAAYVPPKRPPYLGLHRHSVIDQDQPPAGPPHPVAPAQLRGGPAPMRSTQFKSPFTTLPYGTYHQTMC</sequence>